<feature type="transmembrane region" description="Helical" evidence="9">
    <location>
        <begin position="935"/>
        <end position="960"/>
    </location>
</feature>
<evidence type="ECO:0000256" key="3">
    <source>
        <dbReference type="ARBA" id="ARBA00022448"/>
    </source>
</evidence>
<dbReference type="GeneID" id="82158243"/>
<dbReference type="InterPro" id="IPR027463">
    <property type="entry name" value="AcrB_DN_DC_subdom"/>
</dbReference>
<evidence type="ECO:0000256" key="7">
    <source>
        <dbReference type="ARBA" id="ARBA00022989"/>
    </source>
</evidence>
<comment type="caution">
    <text evidence="10">The sequence shown here is derived from an EMBL/GenBank/DDBJ whole genome shotgun (WGS) entry which is preliminary data.</text>
</comment>
<dbReference type="Pfam" id="PF00873">
    <property type="entry name" value="ACR_tran"/>
    <property type="match status" value="1"/>
</dbReference>
<dbReference type="Gene3D" id="3.30.70.1430">
    <property type="entry name" value="Multidrug efflux transporter AcrB pore domain"/>
    <property type="match status" value="2"/>
</dbReference>
<reference evidence="10 11" key="1">
    <citation type="submission" date="2020-05" db="EMBL/GenBank/DDBJ databases">
        <title>Distinct polysaccharide utilization as determinants for interspecies competition between intestinal Prevotella spp.</title>
        <authorList>
            <person name="Galvez E.J.C."/>
            <person name="Iljazovic A."/>
            <person name="Strowig T."/>
        </authorList>
    </citation>
    <scope>NUCLEOTIDE SEQUENCE [LARGE SCALE GENOMIC DNA]</scope>
    <source>
        <strain evidence="10 11">PROD</strain>
    </source>
</reference>
<evidence type="ECO:0000256" key="9">
    <source>
        <dbReference type="SAM" id="Phobius"/>
    </source>
</evidence>
<dbReference type="SUPFAM" id="SSF82866">
    <property type="entry name" value="Multidrug efflux transporter AcrB transmembrane domain"/>
    <property type="match status" value="2"/>
</dbReference>
<evidence type="ECO:0000313" key="11">
    <source>
        <dbReference type="Proteomes" id="UP001193734"/>
    </source>
</evidence>
<keyword evidence="11" id="KW-1185">Reference proteome</keyword>
<evidence type="ECO:0000313" key="10">
    <source>
        <dbReference type="EMBL" id="NPE14793.1"/>
    </source>
</evidence>
<evidence type="ECO:0000256" key="1">
    <source>
        <dbReference type="ARBA" id="ARBA00004429"/>
    </source>
</evidence>
<feature type="transmembrane region" description="Helical" evidence="9">
    <location>
        <begin position="1012"/>
        <end position="1038"/>
    </location>
</feature>
<comment type="similarity">
    <text evidence="2">Belongs to the resistance-nodulation-cell division (RND) (TC 2.A.6) family.</text>
</comment>
<dbReference type="Proteomes" id="UP001193734">
    <property type="component" value="Unassembled WGS sequence"/>
</dbReference>
<feature type="transmembrane region" description="Helical" evidence="9">
    <location>
        <begin position="981"/>
        <end position="1000"/>
    </location>
</feature>
<keyword evidence="5" id="KW-0997">Cell inner membrane</keyword>
<evidence type="ECO:0000256" key="8">
    <source>
        <dbReference type="ARBA" id="ARBA00023136"/>
    </source>
</evidence>
<dbReference type="SUPFAM" id="SSF82714">
    <property type="entry name" value="Multidrug efflux transporter AcrB TolC docking domain, DN and DC subdomains"/>
    <property type="match status" value="2"/>
</dbReference>
<feature type="transmembrane region" description="Helical" evidence="9">
    <location>
        <begin position="541"/>
        <end position="559"/>
    </location>
</feature>
<keyword evidence="8 9" id="KW-0472">Membrane</keyword>
<comment type="subcellular location">
    <subcellularLocation>
        <location evidence="1">Cell inner membrane</location>
        <topology evidence="1">Multi-pass membrane protein</topology>
    </subcellularLocation>
</comment>
<sequence>MKLDRFIERPVLSTVISILTVILGFIGLVSLPIEQYPDIAPPTVMVRASYSGANAETVLNSVIAPLEEQINGVEGMTYMTSSATNDGSASITVYFKQGANADMAQVNVQNRVSQASALLPAEVTRAGVQVMKRQNSNVLIFALTGDPEKYDNQFLGNYADINIIPAIKRVNGVGECQAMGLQSYTMRLWLDPVKMKNHNLMPGDITGILAQQNIEAAPGKFGEQTDNQYEYTIRYKGRLKTPEEFSEMIITSDTDGQTVRVKDVANVELGGLYYSFKQAVDGKPSIMMMVTQMAGSNATQIADDVKAVLAEAGKTLPPGVEVKIMQDVTEFLDASIHELIKTLVEAFILVFIVVYIFLQDFRSTLIPLIAVPVSLVGTFFFLYVFGFSLNLLTLAALVLAIAIVVDDAIVVVEAVHAKLDLGYKNTTLASKDAMNEISGAIISITLVMSAVFVPVSFLGGTSGTFYREFGVTMAISIVISALNALTLSPALCAILLKPHNEDGSVRKMSVIDRFHTAFNASYDKVLKKYQSGVRRVVERPIIAVVSVIVGITAMGVMMANTRTGLVPDEDTGTLFVTVATNPGTSLNRTDEVMNRVDNMLKSNPAVQSTLRITGYSFIGGQGSNQGTFIVKLKSFEERNGAEGPLKLIGVHNLGSKMVLGMIYKQTAAIKDAQILAFQPPMVQGFSATNGLTFSMQDRTGGDVNKFFDVTQKFLGELNKRPEVSSAMTQYNSKYPQYMMDVDVAKCKQSGIDPSVVLTTMQGYFGGLYASNFNSYGKLYRVMIQASYEFRGDLKSLNNIYVRTNKGMSPINEYVNLTKIYAPQEIDRFNLFTSINVNASPADGYSTGDVIKAMEEVAATNLPDGYSYEFSGLTRSEQESSNSTAIIFALCLTFVYLILSAQYESYVLPLAVILSIPFGLAGAFLFTILFKNQNDIYMQIALIMLIGLLAKNAILIVEFALERRRTGMAISWSAVLGAAARLRPILMTSLAMIIGLLPLLVPMGVGYNGNMTLGAAAVGGMLIGMLCQIMVVPALFFIFQKIQEKIKPLEFADDNAQIDTELMQYTRPVELQK</sequence>
<proteinExistence type="inferred from homology"/>
<dbReference type="PRINTS" id="PR00702">
    <property type="entry name" value="ACRIFLAVINRP"/>
</dbReference>
<evidence type="ECO:0000256" key="5">
    <source>
        <dbReference type="ARBA" id="ARBA00022519"/>
    </source>
</evidence>
<evidence type="ECO:0000256" key="4">
    <source>
        <dbReference type="ARBA" id="ARBA00022475"/>
    </source>
</evidence>
<dbReference type="InterPro" id="IPR001036">
    <property type="entry name" value="Acrflvin-R"/>
</dbReference>
<feature type="transmembrane region" description="Helical" evidence="9">
    <location>
        <begin position="882"/>
        <end position="898"/>
    </location>
</feature>
<gene>
    <name evidence="10" type="ORF">HPS55_10750</name>
</gene>
<keyword evidence="7 9" id="KW-1133">Transmembrane helix</keyword>
<evidence type="ECO:0000256" key="6">
    <source>
        <dbReference type="ARBA" id="ARBA00022692"/>
    </source>
</evidence>
<dbReference type="RefSeq" id="WP_172177209.1">
    <property type="nucleotide sequence ID" value="NZ_CASGIA010000012.1"/>
</dbReference>
<protein>
    <submittedName>
        <fullName evidence="10">Efflux RND transporter permease subunit</fullName>
    </submittedName>
</protein>
<dbReference type="Gene3D" id="3.30.70.1440">
    <property type="entry name" value="Multidrug efflux transporter AcrB pore domain"/>
    <property type="match status" value="1"/>
</dbReference>
<feature type="transmembrane region" description="Helical" evidence="9">
    <location>
        <begin position="339"/>
        <end position="358"/>
    </location>
</feature>
<accession>A0ABX2AYN5</accession>
<feature type="transmembrane region" description="Helical" evidence="9">
    <location>
        <begin position="12"/>
        <end position="33"/>
    </location>
</feature>
<dbReference type="PANTHER" id="PTHR32063:SF9">
    <property type="entry name" value="SIMILAR TO MULTIDRUG RESISTANCE PROTEIN MEXB"/>
    <property type="match status" value="1"/>
</dbReference>
<dbReference type="SUPFAM" id="SSF82693">
    <property type="entry name" value="Multidrug efflux transporter AcrB pore domain, PN1, PN2, PC1 and PC2 subdomains"/>
    <property type="match status" value="3"/>
</dbReference>
<feature type="transmembrane region" description="Helical" evidence="9">
    <location>
        <begin position="905"/>
        <end position="929"/>
    </location>
</feature>
<dbReference type="Gene3D" id="3.30.70.1320">
    <property type="entry name" value="Multidrug efflux transporter AcrB pore domain like"/>
    <property type="match status" value="1"/>
</dbReference>
<keyword evidence="6 9" id="KW-0812">Transmembrane</keyword>
<dbReference type="InterPro" id="IPR004764">
    <property type="entry name" value="MdtF-like"/>
</dbReference>
<dbReference type="EMBL" id="JABKKE010000018">
    <property type="protein sequence ID" value="NPE14793.1"/>
    <property type="molecule type" value="Genomic_DNA"/>
</dbReference>
<dbReference type="PANTHER" id="PTHR32063">
    <property type="match status" value="1"/>
</dbReference>
<dbReference type="Gene3D" id="1.20.1640.10">
    <property type="entry name" value="Multidrug efflux transporter AcrB transmembrane domain"/>
    <property type="match status" value="2"/>
</dbReference>
<keyword evidence="4" id="KW-1003">Cell membrane</keyword>
<feature type="transmembrane region" description="Helical" evidence="9">
    <location>
        <begin position="391"/>
        <end position="416"/>
    </location>
</feature>
<name>A0ABX2AYN5_9BACT</name>
<dbReference type="NCBIfam" id="TIGR00915">
    <property type="entry name" value="2A0602"/>
    <property type="match status" value="1"/>
</dbReference>
<feature type="transmembrane region" description="Helical" evidence="9">
    <location>
        <begin position="437"/>
        <end position="457"/>
    </location>
</feature>
<feature type="transmembrane region" description="Helical" evidence="9">
    <location>
        <begin position="365"/>
        <end position="385"/>
    </location>
</feature>
<organism evidence="10 11">
    <name type="scientific">Xylanibacter rodentium</name>
    <dbReference type="NCBI Taxonomy" id="2736289"/>
    <lineage>
        <taxon>Bacteria</taxon>
        <taxon>Pseudomonadati</taxon>
        <taxon>Bacteroidota</taxon>
        <taxon>Bacteroidia</taxon>
        <taxon>Bacteroidales</taxon>
        <taxon>Prevotellaceae</taxon>
        <taxon>Xylanibacter</taxon>
    </lineage>
</organism>
<feature type="transmembrane region" description="Helical" evidence="9">
    <location>
        <begin position="469"/>
        <end position="496"/>
    </location>
</feature>
<dbReference type="Gene3D" id="3.30.2090.10">
    <property type="entry name" value="Multidrug efflux transporter AcrB TolC docking domain, DN and DC subdomains"/>
    <property type="match status" value="2"/>
</dbReference>
<evidence type="ECO:0000256" key="2">
    <source>
        <dbReference type="ARBA" id="ARBA00010942"/>
    </source>
</evidence>
<keyword evidence="3" id="KW-0813">Transport</keyword>